<evidence type="ECO:0000313" key="1">
    <source>
        <dbReference type="EMBL" id="GAA3707657.1"/>
    </source>
</evidence>
<dbReference type="Proteomes" id="UP001500051">
    <property type="component" value="Unassembled WGS sequence"/>
</dbReference>
<reference evidence="2" key="1">
    <citation type="journal article" date="2019" name="Int. J. Syst. Evol. Microbiol.">
        <title>The Global Catalogue of Microorganisms (GCM) 10K type strain sequencing project: providing services to taxonomists for standard genome sequencing and annotation.</title>
        <authorList>
            <consortium name="The Broad Institute Genomics Platform"/>
            <consortium name="The Broad Institute Genome Sequencing Center for Infectious Disease"/>
            <person name="Wu L."/>
            <person name="Ma J."/>
        </authorList>
    </citation>
    <scope>NUCLEOTIDE SEQUENCE [LARGE SCALE GENOMIC DNA]</scope>
    <source>
        <strain evidence="2">JCM 16548</strain>
    </source>
</reference>
<proteinExistence type="predicted"/>
<dbReference type="RefSeq" id="WP_344812911.1">
    <property type="nucleotide sequence ID" value="NZ_BAAAYX010000011.1"/>
</dbReference>
<protein>
    <submittedName>
        <fullName evidence="1">Uncharacterized protein</fullName>
    </submittedName>
</protein>
<keyword evidence="2" id="KW-1185">Reference proteome</keyword>
<evidence type="ECO:0000313" key="2">
    <source>
        <dbReference type="Proteomes" id="UP001500051"/>
    </source>
</evidence>
<accession>A0ABP7DN77</accession>
<comment type="caution">
    <text evidence="1">The sequence shown here is derived from an EMBL/GenBank/DDBJ whole genome shotgun (WGS) entry which is preliminary data.</text>
</comment>
<sequence>MAIWNQPNVDALVDRLHRYHPDLTIVGQPALPLEEGDAGYGRLTISSPTSPCEYTLDLRADGLSLSVAQVESEPAIQRF</sequence>
<name>A0ABP7DN77_9ACTN</name>
<gene>
    <name evidence="1" type="ORF">GCM10022204_27010</name>
</gene>
<organism evidence="1 2">
    <name type="scientific">Microlunatus aurantiacus</name>
    <dbReference type="NCBI Taxonomy" id="446786"/>
    <lineage>
        <taxon>Bacteria</taxon>
        <taxon>Bacillati</taxon>
        <taxon>Actinomycetota</taxon>
        <taxon>Actinomycetes</taxon>
        <taxon>Propionibacteriales</taxon>
        <taxon>Propionibacteriaceae</taxon>
        <taxon>Microlunatus</taxon>
    </lineage>
</organism>
<dbReference type="EMBL" id="BAAAYX010000011">
    <property type="protein sequence ID" value="GAA3707657.1"/>
    <property type="molecule type" value="Genomic_DNA"/>
</dbReference>